<gene>
    <name evidence="1" type="ORF">Psuf_030570</name>
</gene>
<dbReference type="EMBL" id="AP022871">
    <property type="protein sequence ID" value="BCB85744.1"/>
    <property type="molecule type" value="Genomic_DNA"/>
</dbReference>
<evidence type="ECO:0000313" key="2">
    <source>
        <dbReference type="Proteomes" id="UP000503011"/>
    </source>
</evidence>
<organism evidence="1 2">
    <name type="scientific">Phytohabitans suffuscus</name>
    <dbReference type="NCBI Taxonomy" id="624315"/>
    <lineage>
        <taxon>Bacteria</taxon>
        <taxon>Bacillati</taxon>
        <taxon>Actinomycetota</taxon>
        <taxon>Actinomycetes</taxon>
        <taxon>Micromonosporales</taxon>
        <taxon>Micromonosporaceae</taxon>
    </lineage>
</organism>
<keyword evidence="2" id="KW-1185">Reference proteome</keyword>
<reference evidence="1 2" key="1">
    <citation type="submission" date="2020-03" db="EMBL/GenBank/DDBJ databases">
        <title>Whole genome shotgun sequence of Phytohabitans suffuscus NBRC 105367.</title>
        <authorList>
            <person name="Komaki H."/>
            <person name="Tamura T."/>
        </authorList>
    </citation>
    <scope>NUCLEOTIDE SEQUENCE [LARGE SCALE GENOMIC DNA]</scope>
    <source>
        <strain evidence="1 2">NBRC 105367</strain>
    </source>
</reference>
<proteinExistence type="predicted"/>
<dbReference type="AlphaFoldDB" id="A0A6F8YHY1"/>
<dbReference type="InterPro" id="IPR018691">
    <property type="entry name" value="DUF2188"/>
</dbReference>
<reference evidence="1 2" key="2">
    <citation type="submission" date="2020-03" db="EMBL/GenBank/DDBJ databases">
        <authorList>
            <person name="Ichikawa N."/>
            <person name="Kimura A."/>
            <person name="Kitahashi Y."/>
            <person name="Uohara A."/>
        </authorList>
    </citation>
    <scope>NUCLEOTIDE SEQUENCE [LARGE SCALE GENOMIC DNA]</scope>
    <source>
        <strain evidence="1 2">NBRC 105367</strain>
    </source>
</reference>
<sequence length="73" mass="8343">MARKVYWVKPDTDQWKVEHNNVALSRHNTKSAAVDAGTKVAKDNQPSQLRVMKENGTFDYEYTYGDDPFPPKG</sequence>
<dbReference type="Pfam" id="PF09954">
    <property type="entry name" value="DUF2188"/>
    <property type="match status" value="1"/>
</dbReference>
<name>A0A6F8YHY1_9ACTN</name>
<evidence type="ECO:0008006" key="3">
    <source>
        <dbReference type="Google" id="ProtNLM"/>
    </source>
</evidence>
<protein>
    <recommendedName>
        <fullName evidence="3">DUF2188 domain-containing protein</fullName>
    </recommendedName>
</protein>
<evidence type="ECO:0000313" key="1">
    <source>
        <dbReference type="EMBL" id="BCB85744.1"/>
    </source>
</evidence>
<accession>A0A6F8YHY1</accession>
<dbReference type="KEGG" id="psuu:Psuf_030570"/>
<dbReference type="RefSeq" id="WP_173157493.1">
    <property type="nucleotide sequence ID" value="NZ_AP022871.1"/>
</dbReference>
<dbReference type="Proteomes" id="UP000503011">
    <property type="component" value="Chromosome"/>
</dbReference>